<evidence type="ECO:0000256" key="5">
    <source>
        <dbReference type="ARBA" id="ARBA00023136"/>
    </source>
</evidence>
<evidence type="ECO:0000256" key="3">
    <source>
        <dbReference type="ARBA" id="ARBA00022692"/>
    </source>
</evidence>
<keyword evidence="4 7" id="KW-1133">Transmembrane helix</keyword>
<dbReference type="GO" id="GO:0005886">
    <property type="term" value="C:plasma membrane"/>
    <property type="evidence" value="ECO:0007669"/>
    <property type="project" value="TreeGrafter"/>
</dbReference>
<feature type="transmembrane region" description="Helical" evidence="7">
    <location>
        <begin position="149"/>
        <end position="168"/>
    </location>
</feature>
<dbReference type="EMBL" id="CP023778">
    <property type="protein sequence ID" value="ATL71391.1"/>
    <property type="molecule type" value="Genomic_DNA"/>
</dbReference>
<dbReference type="InterPro" id="IPR007267">
    <property type="entry name" value="GtrA_DPMS_TM"/>
</dbReference>
<dbReference type="GO" id="GO:0000271">
    <property type="term" value="P:polysaccharide biosynthetic process"/>
    <property type="evidence" value="ECO:0007669"/>
    <property type="project" value="InterPro"/>
</dbReference>
<evidence type="ECO:0000256" key="1">
    <source>
        <dbReference type="ARBA" id="ARBA00004141"/>
    </source>
</evidence>
<feature type="transmembrane region" description="Helical" evidence="7">
    <location>
        <begin position="188"/>
        <end position="210"/>
    </location>
</feature>
<comment type="subcellular location">
    <subcellularLocation>
        <location evidence="1">Membrane</location>
        <topology evidence="1">Multi-pass membrane protein</topology>
    </subcellularLocation>
</comment>
<dbReference type="InterPro" id="IPR051401">
    <property type="entry name" value="GtrA_CellWall_Glycosyl"/>
</dbReference>
<dbReference type="PANTHER" id="PTHR38459:SF6">
    <property type="entry name" value="ARABINOGALACTAN BIOSYNTHESIS RECRUITING PROTEIN RV3789"/>
    <property type="match status" value="1"/>
</dbReference>
<evidence type="ECO:0000313" key="10">
    <source>
        <dbReference type="Proteomes" id="UP000221961"/>
    </source>
</evidence>
<name>A0A291RUW6_9NOCA</name>
<feature type="transmembrane region" description="Helical" evidence="7">
    <location>
        <begin position="120"/>
        <end position="137"/>
    </location>
</feature>
<keyword evidence="5 7" id="KW-0472">Membrane</keyword>
<evidence type="ECO:0000313" key="9">
    <source>
        <dbReference type="EMBL" id="ATL71391.1"/>
    </source>
</evidence>
<feature type="transmembrane region" description="Helical" evidence="7">
    <location>
        <begin position="92"/>
        <end position="114"/>
    </location>
</feature>
<dbReference type="AlphaFoldDB" id="A0A291RUW6"/>
<dbReference type="PANTHER" id="PTHR38459">
    <property type="entry name" value="PROPHAGE BACTOPRENOL-LINKED GLUCOSE TRANSLOCASE HOMOLOG"/>
    <property type="match status" value="1"/>
</dbReference>
<feature type="domain" description="GtrA/DPMS transmembrane" evidence="8">
    <location>
        <begin position="91"/>
        <end position="216"/>
    </location>
</feature>
<proteinExistence type="inferred from homology"/>
<evidence type="ECO:0000256" key="6">
    <source>
        <dbReference type="SAM" id="MobiDB-lite"/>
    </source>
</evidence>
<accession>A0A291RUW6</accession>
<keyword evidence="3 7" id="KW-0812">Transmembrane</keyword>
<dbReference type="KEGG" id="ntp:CRH09_00885"/>
<organism evidence="9 10">
    <name type="scientific">Nocardia terpenica</name>
    <dbReference type="NCBI Taxonomy" id="455432"/>
    <lineage>
        <taxon>Bacteria</taxon>
        <taxon>Bacillati</taxon>
        <taxon>Actinomycetota</taxon>
        <taxon>Actinomycetes</taxon>
        <taxon>Mycobacteriales</taxon>
        <taxon>Nocardiaceae</taxon>
        <taxon>Nocardia</taxon>
    </lineage>
</organism>
<evidence type="ECO:0000256" key="2">
    <source>
        <dbReference type="ARBA" id="ARBA00009399"/>
    </source>
</evidence>
<protein>
    <submittedName>
        <fullName evidence="9">Polysaccharide biosynthesis protein GtrA</fullName>
    </submittedName>
</protein>
<gene>
    <name evidence="9" type="ORF">CRH09_00885</name>
</gene>
<evidence type="ECO:0000256" key="7">
    <source>
        <dbReference type="SAM" id="Phobius"/>
    </source>
</evidence>
<dbReference type="Pfam" id="PF04138">
    <property type="entry name" value="GtrA_DPMS_TM"/>
    <property type="match status" value="1"/>
</dbReference>
<evidence type="ECO:0000259" key="8">
    <source>
        <dbReference type="Pfam" id="PF04138"/>
    </source>
</evidence>
<reference evidence="9 10" key="1">
    <citation type="submission" date="2017-10" db="EMBL/GenBank/DDBJ databases">
        <title>Comparative genomics between pathogenic Norcardia.</title>
        <authorList>
            <person name="Zeng L."/>
        </authorList>
    </citation>
    <scope>NUCLEOTIDE SEQUENCE [LARGE SCALE GENOMIC DNA]</scope>
    <source>
        <strain evidence="9 10">NC_YFY_NT001</strain>
    </source>
</reference>
<feature type="region of interest" description="Disordered" evidence="6">
    <location>
        <begin position="25"/>
        <end position="48"/>
    </location>
</feature>
<sequence length="219" mass="23438">MAPPPASRVCGPWWLVVQGPLLAPSSRTQRPLNDEPGRKPLWSSPSAGPLGRSTVTLVPVSAEPHLPLPVELPLVDEPGGTDVDLKTQIVRFVLTGALSAVVDFGLYVLLMTAFGVPRDIAKACSFIVGTTTAYLINRRWTFKAEPSRTRFVAVVILYAVTFAAQVGMNALLNDVLPAMRVHLAGHAVTGAVLVAFVIAQGTATVINFIVQRAVIFKIH</sequence>
<dbReference type="Proteomes" id="UP000221961">
    <property type="component" value="Chromosome"/>
</dbReference>
<comment type="similarity">
    <text evidence="2">Belongs to the GtrA family.</text>
</comment>
<evidence type="ECO:0000256" key="4">
    <source>
        <dbReference type="ARBA" id="ARBA00022989"/>
    </source>
</evidence>